<dbReference type="Pfam" id="PF16916">
    <property type="entry name" value="ZT_dimer"/>
    <property type="match status" value="1"/>
</dbReference>
<protein>
    <submittedName>
        <fullName evidence="10">Cation transporter</fullName>
    </submittedName>
</protein>
<dbReference type="Proteomes" id="UP000660885">
    <property type="component" value="Unassembled WGS sequence"/>
</dbReference>
<feature type="domain" description="Cation efflux protein cytoplasmic" evidence="9">
    <location>
        <begin position="206"/>
        <end position="283"/>
    </location>
</feature>
<dbReference type="Gene3D" id="1.20.1510.10">
    <property type="entry name" value="Cation efflux protein transmembrane domain"/>
    <property type="match status" value="1"/>
</dbReference>
<evidence type="ECO:0000256" key="5">
    <source>
        <dbReference type="ARBA" id="ARBA00022989"/>
    </source>
</evidence>
<comment type="subcellular location">
    <subcellularLocation>
        <location evidence="1">Membrane</location>
        <topology evidence="1">Multi-pass membrane protein</topology>
    </subcellularLocation>
</comment>
<keyword evidence="4 7" id="KW-0812">Transmembrane</keyword>
<feature type="transmembrane region" description="Helical" evidence="7">
    <location>
        <begin position="73"/>
        <end position="93"/>
    </location>
</feature>
<dbReference type="RefSeq" id="WP_202834024.1">
    <property type="nucleotide sequence ID" value="NZ_JAETWB010000017.1"/>
</dbReference>
<dbReference type="EMBL" id="JAETWB010000017">
    <property type="protein sequence ID" value="MBL6080797.1"/>
    <property type="molecule type" value="Genomic_DNA"/>
</dbReference>
<evidence type="ECO:0000256" key="1">
    <source>
        <dbReference type="ARBA" id="ARBA00004141"/>
    </source>
</evidence>
<feature type="domain" description="Cation efflux protein transmembrane" evidence="8">
    <location>
        <begin position="12"/>
        <end position="202"/>
    </location>
</feature>
<name>A0ABS1UAU1_9PROT</name>
<feature type="transmembrane region" description="Helical" evidence="7">
    <location>
        <begin position="7"/>
        <end position="29"/>
    </location>
</feature>
<dbReference type="InterPro" id="IPR027470">
    <property type="entry name" value="Cation_efflux_CTD"/>
</dbReference>
<feature type="transmembrane region" description="Helical" evidence="7">
    <location>
        <begin position="153"/>
        <end position="171"/>
    </location>
</feature>
<dbReference type="PROSITE" id="PS51257">
    <property type="entry name" value="PROKAR_LIPOPROTEIN"/>
    <property type="match status" value="1"/>
</dbReference>
<feature type="transmembrane region" description="Helical" evidence="7">
    <location>
        <begin position="41"/>
        <end position="61"/>
    </location>
</feature>
<organism evidence="10 11">
    <name type="scientific">Belnapia arida</name>
    <dbReference type="NCBI Taxonomy" id="2804533"/>
    <lineage>
        <taxon>Bacteria</taxon>
        <taxon>Pseudomonadati</taxon>
        <taxon>Pseudomonadota</taxon>
        <taxon>Alphaproteobacteria</taxon>
        <taxon>Acetobacterales</taxon>
        <taxon>Roseomonadaceae</taxon>
        <taxon>Belnapia</taxon>
    </lineage>
</organism>
<evidence type="ECO:0000313" key="11">
    <source>
        <dbReference type="Proteomes" id="UP000660885"/>
    </source>
</evidence>
<evidence type="ECO:0000313" key="10">
    <source>
        <dbReference type="EMBL" id="MBL6080797.1"/>
    </source>
</evidence>
<keyword evidence="5 7" id="KW-1133">Transmembrane helix</keyword>
<evidence type="ECO:0000256" key="6">
    <source>
        <dbReference type="ARBA" id="ARBA00023136"/>
    </source>
</evidence>
<dbReference type="NCBIfam" id="TIGR01297">
    <property type="entry name" value="CDF"/>
    <property type="match status" value="1"/>
</dbReference>
<dbReference type="PANTHER" id="PTHR43840:SF15">
    <property type="entry name" value="MITOCHONDRIAL METAL TRANSPORTER 1-RELATED"/>
    <property type="match status" value="1"/>
</dbReference>
<dbReference type="InterPro" id="IPR027469">
    <property type="entry name" value="Cation_efflux_TMD_sf"/>
</dbReference>
<dbReference type="Gene3D" id="3.30.70.1350">
    <property type="entry name" value="Cation efflux protein, cytoplasmic domain"/>
    <property type="match status" value="1"/>
</dbReference>
<evidence type="ECO:0000256" key="4">
    <source>
        <dbReference type="ARBA" id="ARBA00022692"/>
    </source>
</evidence>
<dbReference type="SUPFAM" id="SSF161111">
    <property type="entry name" value="Cation efflux protein transmembrane domain-like"/>
    <property type="match status" value="1"/>
</dbReference>
<dbReference type="SUPFAM" id="SSF160240">
    <property type="entry name" value="Cation efflux protein cytoplasmic domain-like"/>
    <property type="match status" value="1"/>
</dbReference>
<sequence length="296" mass="31591">MPRTVQLALGSLVVGCLVLTTKFAAWWVTGSVALYSDALESIINVAAAAAAVVALRVSALPPDANHPYGHYKAEYFSAVIEGVLVLVAAMSILREAYQGFLNPSPVDAPLLGMAINGVATVMNAAWSSVLLRFGRRWRSPALTADGKHLLTDVFTSGGVLVGFALVPLTGWAWLDPALAAVVALNILWTGWGLVRESVGGLMDAAPAKEVLDRIRAVISENAEGAIEAHDLRVRHAGRVTFIEFHLVVPREMPVGEAHDVCDRVEHALREETGDALITIHLEPPHKAKQSGVLVLP</sequence>
<evidence type="ECO:0000256" key="7">
    <source>
        <dbReference type="SAM" id="Phobius"/>
    </source>
</evidence>
<evidence type="ECO:0000259" key="8">
    <source>
        <dbReference type="Pfam" id="PF01545"/>
    </source>
</evidence>
<comment type="similarity">
    <text evidence="2">Belongs to the cation diffusion facilitator (CDF) transporter (TC 2.A.4) family.</text>
</comment>
<dbReference type="InterPro" id="IPR058533">
    <property type="entry name" value="Cation_efflux_TM"/>
</dbReference>
<dbReference type="PANTHER" id="PTHR43840">
    <property type="entry name" value="MITOCHONDRIAL METAL TRANSPORTER 1-RELATED"/>
    <property type="match status" value="1"/>
</dbReference>
<keyword evidence="3" id="KW-0813">Transport</keyword>
<gene>
    <name evidence="10" type="ORF">JMJ56_22540</name>
</gene>
<feature type="transmembrane region" description="Helical" evidence="7">
    <location>
        <begin position="113"/>
        <end position="133"/>
    </location>
</feature>
<reference evidence="10 11" key="1">
    <citation type="submission" date="2021-01" db="EMBL/GenBank/DDBJ databases">
        <title>Belnapia mucosa sp. nov. and Belnapia arida sp. nov., isolated from the Tabernas Desert (Almeria, Spain).</title>
        <authorList>
            <person name="Molina-Menor E."/>
            <person name="Vidal-Verdu A."/>
            <person name="Calonge A."/>
            <person name="Satari L."/>
            <person name="Pereto J."/>
            <person name="Porcar M."/>
        </authorList>
    </citation>
    <scope>NUCLEOTIDE SEQUENCE [LARGE SCALE GENOMIC DNA]</scope>
    <source>
        <strain evidence="10 11">T18</strain>
    </source>
</reference>
<evidence type="ECO:0000256" key="3">
    <source>
        <dbReference type="ARBA" id="ARBA00022448"/>
    </source>
</evidence>
<dbReference type="InterPro" id="IPR036837">
    <property type="entry name" value="Cation_efflux_CTD_sf"/>
</dbReference>
<dbReference type="InterPro" id="IPR002524">
    <property type="entry name" value="Cation_efflux"/>
</dbReference>
<dbReference type="InterPro" id="IPR050291">
    <property type="entry name" value="CDF_Transporter"/>
</dbReference>
<dbReference type="Pfam" id="PF01545">
    <property type="entry name" value="Cation_efflux"/>
    <property type="match status" value="1"/>
</dbReference>
<evidence type="ECO:0000256" key="2">
    <source>
        <dbReference type="ARBA" id="ARBA00008114"/>
    </source>
</evidence>
<keyword evidence="11" id="KW-1185">Reference proteome</keyword>
<accession>A0ABS1UAU1</accession>
<comment type="caution">
    <text evidence="10">The sequence shown here is derived from an EMBL/GenBank/DDBJ whole genome shotgun (WGS) entry which is preliminary data.</text>
</comment>
<evidence type="ECO:0000259" key="9">
    <source>
        <dbReference type="Pfam" id="PF16916"/>
    </source>
</evidence>
<proteinExistence type="inferred from homology"/>
<feature type="transmembrane region" description="Helical" evidence="7">
    <location>
        <begin position="177"/>
        <end position="194"/>
    </location>
</feature>
<keyword evidence="6 7" id="KW-0472">Membrane</keyword>